<accession>A0A9N9EW21</accession>
<evidence type="ECO:0000313" key="2">
    <source>
        <dbReference type="Proteomes" id="UP000789570"/>
    </source>
</evidence>
<feature type="non-terminal residue" evidence="1">
    <location>
        <position position="91"/>
    </location>
</feature>
<sequence length="91" mass="10699">MLYAYVAFGYIANDSSFYASLRSEFILQDQKVLQIRSENLLVSDQKKSNDVNEEIDISLFDSFLKEMKADYQNSSLQLYIALNKFAEWYQM</sequence>
<organism evidence="1 2">
    <name type="scientific">Funneliformis caledonium</name>
    <dbReference type="NCBI Taxonomy" id="1117310"/>
    <lineage>
        <taxon>Eukaryota</taxon>
        <taxon>Fungi</taxon>
        <taxon>Fungi incertae sedis</taxon>
        <taxon>Mucoromycota</taxon>
        <taxon>Glomeromycotina</taxon>
        <taxon>Glomeromycetes</taxon>
        <taxon>Glomerales</taxon>
        <taxon>Glomeraceae</taxon>
        <taxon>Funneliformis</taxon>
    </lineage>
</organism>
<gene>
    <name evidence="1" type="ORF">FCALED_LOCUS13091</name>
</gene>
<name>A0A9N9EW21_9GLOM</name>
<evidence type="ECO:0000313" key="1">
    <source>
        <dbReference type="EMBL" id="CAG8693526.1"/>
    </source>
</evidence>
<proteinExistence type="predicted"/>
<reference evidence="1" key="1">
    <citation type="submission" date="2021-06" db="EMBL/GenBank/DDBJ databases">
        <authorList>
            <person name="Kallberg Y."/>
            <person name="Tangrot J."/>
            <person name="Rosling A."/>
        </authorList>
    </citation>
    <scope>NUCLEOTIDE SEQUENCE</scope>
    <source>
        <strain evidence="1">UK204</strain>
    </source>
</reference>
<dbReference type="EMBL" id="CAJVPQ010007148">
    <property type="protein sequence ID" value="CAG8693526.1"/>
    <property type="molecule type" value="Genomic_DNA"/>
</dbReference>
<comment type="caution">
    <text evidence="1">The sequence shown here is derived from an EMBL/GenBank/DDBJ whole genome shotgun (WGS) entry which is preliminary data.</text>
</comment>
<keyword evidence="2" id="KW-1185">Reference proteome</keyword>
<protein>
    <submittedName>
        <fullName evidence="1">5980_t:CDS:1</fullName>
    </submittedName>
</protein>
<dbReference type="AlphaFoldDB" id="A0A9N9EW21"/>
<dbReference type="Proteomes" id="UP000789570">
    <property type="component" value="Unassembled WGS sequence"/>
</dbReference>